<keyword evidence="4" id="KW-0676">Redox-active center</keyword>
<comment type="catalytic activity">
    <reaction evidence="6">
        <text>[mycoredoxin]-L-dithiol + a hydroperoxide = [mycoredoxin]-L-disulfide + an alcohol + H2O</text>
        <dbReference type="Rhea" id="RHEA:62640"/>
        <dbReference type="Rhea" id="RHEA-COMP:16137"/>
        <dbReference type="Rhea" id="RHEA-COMP:16138"/>
        <dbReference type="ChEBI" id="CHEBI:15377"/>
        <dbReference type="ChEBI" id="CHEBI:29950"/>
        <dbReference type="ChEBI" id="CHEBI:30879"/>
        <dbReference type="ChEBI" id="CHEBI:35924"/>
        <dbReference type="ChEBI" id="CHEBI:50058"/>
        <dbReference type="EC" id="1.11.1.29"/>
    </reaction>
</comment>
<organism evidence="16 17">
    <name type="scientific">Intrasporangium chromatireducens Q5-1</name>
    <dbReference type="NCBI Taxonomy" id="584657"/>
    <lineage>
        <taxon>Bacteria</taxon>
        <taxon>Bacillati</taxon>
        <taxon>Actinomycetota</taxon>
        <taxon>Actinomycetes</taxon>
        <taxon>Micrococcales</taxon>
        <taxon>Intrasporangiaceae</taxon>
        <taxon>Intrasporangium</taxon>
    </lineage>
</organism>
<evidence type="ECO:0000256" key="10">
    <source>
        <dbReference type="ARBA" id="ARBA00067009"/>
    </source>
</evidence>
<feature type="domain" description="Thioredoxin" evidence="15">
    <location>
        <begin position="10"/>
        <end position="161"/>
    </location>
</feature>
<evidence type="ECO:0000256" key="7">
    <source>
        <dbReference type="ARBA" id="ARBA00056930"/>
    </source>
</evidence>
<dbReference type="SUPFAM" id="SSF52833">
    <property type="entry name" value="Thioredoxin-like"/>
    <property type="match status" value="1"/>
</dbReference>
<dbReference type="InterPro" id="IPR000866">
    <property type="entry name" value="AhpC/TSA"/>
</dbReference>
<dbReference type="Proteomes" id="UP000019494">
    <property type="component" value="Unassembled WGS sequence"/>
</dbReference>
<reference evidence="17" key="1">
    <citation type="submission" date="2013-08" db="EMBL/GenBank/DDBJ databases">
        <title>Intrasporangium oryzae NRRL B-24470.</title>
        <authorList>
            <person name="Liu H."/>
            <person name="Wang G."/>
        </authorList>
    </citation>
    <scope>NUCLEOTIDE SEQUENCE [LARGE SCALE GENOMIC DNA]</scope>
    <source>
        <strain evidence="17">Q5-1</strain>
    </source>
</reference>
<comment type="similarity">
    <text evidence="8">Belongs to the peroxiredoxin family. AhpE subfamily.</text>
</comment>
<evidence type="ECO:0000256" key="14">
    <source>
        <dbReference type="PIRSR" id="PIRSR000239-1"/>
    </source>
</evidence>
<dbReference type="Pfam" id="PF00578">
    <property type="entry name" value="AhpC-TSA"/>
    <property type="match status" value="1"/>
</dbReference>
<comment type="caution">
    <text evidence="16">The sequence shown here is derived from an EMBL/GenBank/DDBJ whole genome shotgun (WGS) entry which is preliminary data.</text>
</comment>
<dbReference type="FunFam" id="3.40.30.10:FF:000118">
    <property type="entry name" value="Peroxiredoxin AhpE"/>
    <property type="match status" value="1"/>
</dbReference>
<feature type="active site" description="Cysteine sulfenic acid (-SOH) intermediate; for peroxidase activity" evidence="14">
    <location>
        <position position="53"/>
    </location>
</feature>
<dbReference type="RefSeq" id="WP_034720213.1">
    <property type="nucleotide sequence ID" value="NZ_AWQS01000219.1"/>
</dbReference>
<comment type="function">
    <text evidence="7">Thiol-specific peroxidase that catalyzes the reduction of hydrogen peroxide and organic hydroperoxides to water and alcohols, respectively. Plays a role in cell protection against oxidative stress by detoxifying peroxides. May represent an important antioxidant defense against cytotoxic peroxides, especially peroxynitrite, which can be formed by activated macrophages during infection.</text>
</comment>
<evidence type="ECO:0000256" key="5">
    <source>
        <dbReference type="ARBA" id="ARBA00032824"/>
    </source>
</evidence>
<evidence type="ECO:0000256" key="9">
    <source>
        <dbReference type="ARBA" id="ARBA00065226"/>
    </source>
</evidence>
<dbReference type="GO" id="GO:0004601">
    <property type="term" value="F:peroxidase activity"/>
    <property type="evidence" value="ECO:0007669"/>
    <property type="project" value="UniProtKB-KW"/>
</dbReference>
<gene>
    <name evidence="16" type="ORF">N864_11270</name>
</gene>
<dbReference type="AlphaFoldDB" id="W9GEG4"/>
<dbReference type="OrthoDB" id="9812811at2"/>
<dbReference type="InterPro" id="IPR024706">
    <property type="entry name" value="Peroxiredoxin_AhpC-typ"/>
</dbReference>
<evidence type="ECO:0000256" key="11">
    <source>
        <dbReference type="ARBA" id="ARBA00068979"/>
    </source>
</evidence>
<evidence type="ECO:0000256" key="3">
    <source>
        <dbReference type="ARBA" id="ARBA00023002"/>
    </source>
</evidence>
<dbReference type="PROSITE" id="PS51352">
    <property type="entry name" value="THIOREDOXIN_2"/>
    <property type="match status" value="1"/>
</dbReference>
<dbReference type="InterPro" id="IPR050455">
    <property type="entry name" value="Tpx_Peroxidase_subfamily"/>
</dbReference>
<dbReference type="EC" id="1.11.1.29" evidence="10"/>
<keyword evidence="17" id="KW-1185">Reference proteome</keyword>
<evidence type="ECO:0000259" key="15">
    <source>
        <dbReference type="PROSITE" id="PS51352"/>
    </source>
</evidence>
<accession>W9GEG4</accession>
<evidence type="ECO:0000313" key="16">
    <source>
        <dbReference type="EMBL" id="EWT04581.1"/>
    </source>
</evidence>
<dbReference type="PANTHER" id="PTHR43110">
    <property type="entry name" value="THIOL PEROXIDASE"/>
    <property type="match status" value="1"/>
</dbReference>
<evidence type="ECO:0000313" key="17">
    <source>
        <dbReference type="Proteomes" id="UP000019494"/>
    </source>
</evidence>
<keyword evidence="1" id="KW-0575">Peroxidase</keyword>
<dbReference type="Gene3D" id="3.40.30.10">
    <property type="entry name" value="Glutaredoxin"/>
    <property type="match status" value="1"/>
</dbReference>
<name>W9GEG4_9MICO</name>
<evidence type="ECO:0000256" key="4">
    <source>
        <dbReference type="ARBA" id="ARBA00023284"/>
    </source>
</evidence>
<evidence type="ECO:0000256" key="6">
    <source>
        <dbReference type="ARBA" id="ARBA00052774"/>
    </source>
</evidence>
<proteinExistence type="inferred from homology"/>
<dbReference type="PANTHER" id="PTHR43110:SF1">
    <property type="entry name" value="THIOL PEROXIDASE"/>
    <property type="match status" value="1"/>
</dbReference>
<dbReference type="EMBL" id="AWQS01000219">
    <property type="protein sequence ID" value="EWT04581.1"/>
    <property type="molecule type" value="Genomic_DNA"/>
</dbReference>
<evidence type="ECO:0000256" key="2">
    <source>
        <dbReference type="ARBA" id="ARBA00022862"/>
    </source>
</evidence>
<dbReference type="InterPro" id="IPR013766">
    <property type="entry name" value="Thioredoxin_domain"/>
</dbReference>
<dbReference type="PATRIC" id="fig|584657.3.peg.3541"/>
<evidence type="ECO:0000256" key="13">
    <source>
        <dbReference type="ARBA" id="ARBA00083736"/>
    </source>
</evidence>
<protein>
    <recommendedName>
        <fullName evidence="11">Alkyl hydroperoxide reductase E</fullName>
        <ecNumber evidence="10">1.11.1.29</ecNumber>
    </recommendedName>
    <alternativeName>
        <fullName evidence="12">Mycoredoxin-dependent peroxiredoxin</fullName>
    </alternativeName>
    <alternativeName>
        <fullName evidence="13">Peroxiredoxin AhpE</fullName>
    </alternativeName>
    <alternativeName>
        <fullName evidence="5">Thioredoxin peroxidase</fullName>
    </alternativeName>
</protein>
<comment type="subunit">
    <text evidence="9">Homodimer. Forms both dimers and octamers; a tightly-associated dimer and a ring-like octamer.</text>
</comment>
<evidence type="ECO:0000256" key="12">
    <source>
        <dbReference type="ARBA" id="ARBA00082991"/>
    </source>
</evidence>
<keyword evidence="3" id="KW-0560">Oxidoreductase</keyword>
<evidence type="ECO:0000256" key="1">
    <source>
        <dbReference type="ARBA" id="ARBA00022559"/>
    </source>
</evidence>
<sequence length="164" mass="18319">MSTNDVGTVPAVGDLAPDFSLRDHHGVEISLSALRGRTNVALVFYPFAFSGICTGELREIRDGLEDFQDDGIQVLAISCDSIYSLRAWADTEAYFFPLLADFWPHGEVARRYGVLDEQSGAPRRATFLLDRDGTVVWRAVGEPGEHRDFAPYRRALAELRAREE</sequence>
<evidence type="ECO:0000256" key="8">
    <source>
        <dbReference type="ARBA" id="ARBA00060973"/>
    </source>
</evidence>
<keyword evidence="2" id="KW-0049">Antioxidant</keyword>
<dbReference type="PIRSF" id="PIRSF000239">
    <property type="entry name" value="AHPC"/>
    <property type="match status" value="1"/>
</dbReference>
<dbReference type="InterPro" id="IPR036249">
    <property type="entry name" value="Thioredoxin-like_sf"/>
</dbReference>
<dbReference type="CDD" id="cd03018">
    <property type="entry name" value="PRX_AhpE_like"/>
    <property type="match status" value="1"/>
</dbReference>